<proteinExistence type="predicted"/>
<dbReference type="EMBL" id="PP511716">
    <property type="protein sequence ID" value="XCD06831.1"/>
    <property type="molecule type" value="Genomic_DNA"/>
</dbReference>
<dbReference type="EMBL" id="PP511653">
    <property type="protein sequence ID" value="XCD06294.1"/>
    <property type="molecule type" value="Genomic_DNA"/>
</dbReference>
<organism evidence="1">
    <name type="scientific">Dulem virus 232</name>
    <dbReference type="NCBI Taxonomy" id="3145709"/>
    <lineage>
        <taxon>Viruses</taxon>
        <taxon>Monodnaviria</taxon>
        <taxon>Sangervirae</taxon>
        <taxon>Phixviricota</taxon>
        <taxon>Malgrandaviricetes</taxon>
        <taxon>Petitvirales</taxon>
        <taxon>Microviridae</taxon>
        <taxon>Microvirus</taxon>
    </lineage>
</organism>
<name>A0AAU8AYZ4_9VIRU</name>
<evidence type="ECO:0000313" key="3">
    <source>
        <dbReference type="EMBL" id="XCD06831.1"/>
    </source>
</evidence>
<evidence type="ECO:0000313" key="1">
    <source>
        <dbReference type="EMBL" id="XCD05222.1"/>
    </source>
</evidence>
<reference evidence="1" key="1">
    <citation type="submission" date="2024-03" db="EMBL/GenBank/DDBJ databases">
        <title>Diverse circular DNA viruses in blood, oral, and fecal samples of captive lemurs.</title>
        <authorList>
            <person name="Paietta E.N."/>
            <person name="Kraberger S."/>
            <person name="Lund M.C."/>
            <person name="Custer J.M."/>
            <person name="Vargas K.M."/>
            <person name="Ehmke E.E."/>
            <person name="Yoder A.D."/>
            <person name="Varsani A."/>
        </authorList>
    </citation>
    <scope>NUCLEOTIDE SEQUENCE</scope>
    <source>
        <strain evidence="1">Duke_24FS_47</strain>
        <strain evidence="2">Duke_25FS_60</strain>
        <strain evidence="3">Duke_26_32</strain>
        <strain evidence="4">Duke_29_24</strain>
    </source>
</reference>
<dbReference type="EMBL" id="PP511531">
    <property type="protein sequence ID" value="XCD05222.1"/>
    <property type="molecule type" value="Genomic_DNA"/>
</dbReference>
<evidence type="ECO:0000313" key="2">
    <source>
        <dbReference type="EMBL" id="XCD06294.1"/>
    </source>
</evidence>
<protein>
    <submittedName>
        <fullName evidence="1">Uncharacterized protein</fullName>
    </submittedName>
</protein>
<dbReference type="EMBL" id="PP511859">
    <property type="protein sequence ID" value="XCD08125.1"/>
    <property type="molecule type" value="Genomic_DNA"/>
</dbReference>
<evidence type="ECO:0000313" key="4">
    <source>
        <dbReference type="EMBL" id="XCD08125.1"/>
    </source>
</evidence>
<accession>A0AAU8AYZ4</accession>
<sequence>MNCYIKGCPIPFHDLIEIFDFLRNLSPIYLYQYQFLDIVVNGIPRMFIYIYHEDFNYYITYISYH</sequence>